<feature type="region of interest" description="Disordered" evidence="1">
    <location>
        <begin position="365"/>
        <end position="452"/>
    </location>
</feature>
<feature type="compositionally biased region" description="Basic and acidic residues" evidence="1">
    <location>
        <begin position="388"/>
        <end position="411"/>
    </location>
</feature>
<dbReference type="Proteomes" id="UP000015100">
    <property type="component" value="Unassembled WGS sequence"/>
</dbReference>
<evidence type="ECO:0000259" key="2">
    <source>
        <dbReference type="Pfam" id="PF13391"/>
    </source>
</evidence>
<dbReference type="Pfam" id="PF13391">
    <property type="entry name" value="HNH_2"/>
    <property type="match status" value="1"/>
</dbReference>
<reference evidence="4" key="2">
    <citation type="submission" date="2013-04" db="EMBL/GenBank/DDBJ databases">
        <title>Genomic mechanisms accounting for the adaptation to parasitism in nematode-trapping fungi.</title>
        <authorList>
            <person name="Ahren D.G."/>
        </authorList>
    </citation>
    <scope>NUCLEOTIDE SEQUENCE [LARGE SCALE GENOMIC DNA]</scope>
    <source>
        <strain evidence="4">CBS 200.50</strain>
    </source>
</reference>
<feature type="compositionally biased region" description="Acidic residues" evidence="1">
    <location>
        <begin position="369"/>
        <end position="387"/>
    </location>
</feature>
<accession>S8ARX5</accession>
<evidence type="ECO:0000313" key="3">
    <source>
        <dbReference type="EMBL" id="EPS45730.1"/>
    </source>
</evidence>
<protein>
    <recommendedName>
        <fullName evidence="2">HNH nuclease domain-containing protein</fullName>
    </recommendedName>
</protein>
<comment type="caution">
    <text evidence="3">The sequence shown here is derived from an EMBL/GenBank/DDBJ whole genome shotgun (WGS) entry which is preliminary data.</text>
</comment>
<evidence type="ECO:0000256" key="1">
    <source>
        <dbReference type="SAM" id="MobiDB-lite"/>
    </source>
</evidence>
<evidence type="ECO:0000313" key="4">
    <source>
        <dbReference type="Proteomes" id="UP000015100"/>
    </source>
</evidence>
<organism evidence="3 4">
    <name type="scientific">Dactylellina haptotyla (strain CBS 200.50)</name>
    <name type="common">Nematode-trapping fungus</name>
    <name type="synonym">Monacrosporium haptotylum</name>
    <dbReference type="NCBI Taxonomy" id="1284197"/>
    <lineage>
        <taxon>Eukaryota</taxon>
        <taxon>Fungi</taxon>
        <taxon>Dikarya</taxon>
        <taxon>Ascomycota</taxon>
        <taxon>Pezizomycotina</taxon>
        <taxon>Orbiliomycetes</taxon>
        <taxon>Orbiliales</taxon>
        <taxon>Orbiliaceae</taxon>
        <taxon>Dactylellina</taxon>
    </lineage>
</organism>
<feature type="region of interest" description="Disordered" evidence="1">
    <location>
        <begin position="84"/>
        <end position="103"/>
    </location>
</feature>
<feature type="compositionally biased region" description="Low complexity" evidence="1">
    <location>
        <begin position="87"/>
        <end position="103"/>
    </location>
</feature>
<dbReference type="EMBL" id="AQGS01000003">
    <property type="protein sequence ID" value="EPS45730.1"/>
    <property type="molecule type" value="Genomic_DNA"/>
</dbReference>
<name>S8ARX5_DACHA</name>
<dbReference type="InterPro" id="IPR003615">
    <property type="entry name" value="HNH_nuc"/>
</dbReference>
<sequence>MDVIDSPFSPARCKHPQIFNDTLLFVDEADQISSREKVLLRGIVVYTPNRQLLETIPTLSRDALRILATLSHESLKILKQGGGRSLSAVSTPAPSRPSTPVSSTRALVQANELALKEPPKTGLEFGQDLLQNFEYTQEFPVFPGGKGSRSPDFSSACGLREQGTCALTGRDLQSTGEAAHIFPHAALNIQKGQSVAAWRFLLIFLGEPLRDVIAKEVLSQDNGIHTTRNSIAMVVEMHKMFDNGDISLTPVREGSDAAKGYFIDVKLRYHGSRGELHEHATKLNKSPAEQHEYVNGLPGKLAQSEQRFMEPEETIRITTNDPEALPLPSITLLFWHKALWQLAKASALTHVNEPWLVAIPEQLKRKREDEEEDGDDEDEDEEEEEEGDSSRKSEDKSDDRKRPGRGGRDWGRPPSKRGSGRPRNGGSGKGMARKEGLRGGEQKKRSTAELNRSTQEFIDGLERWWEMHPLLALSDFEYETEAP</sequence>
<feature type="compositionally biased region" description="Basic and acidic residues" evidence="1">
    <location>
        <begin position="432"/>
        <end position="447"/>
    </location>
</feature>
<feature type="domain" description="HNH nuclease" evidence="2">
    <location>
        <begin position="165"/>
        <end position="248"/>
    </location>
</feature>
<keyword evidence="4" id="KW-1185">Reference proteome</keyword>
<dbReference type="HOGENOM" id="CLU_565007_0_0_1"/>
<gene>
    <name evidence="3" type="ORF">H072_221</name>
</gene>
<dbReference type="AlphaFoldDB" id="S8ARX5"/>
<reference evidence="3 4" key="1">
    <citation type="journal article" date="2013" name="PLoS Genet.">
        <title>Genomic mechanisms accounting for the adaptation to parasitism in nematode-trapping fungi.</title>
        <authorList>
            <person name="Meerupati T."/>
            <person name="Andersson K.M."/>
            <person name="Friman E."/>
            <person name="Kumar D."/>
            <person name="Tunlid A."/>
            <person name="Ahren D."/>
        </authorList>
    </citation>
    <scope>NUCLEOTIDE SEQUENCE [LARGE SCALE GENOMIC DNA]</scope>
    <source>
        <strain evidence="3 4">CBS 200.50</strain>
    </source>
</reference>
<dbReference type="OrthoDB" id="5416097at2759"/>
<proteinExistence type="predicted"/>